<dbReference type="EMBL" id="VUMD01000029">
    <property type="protein sequence ID" value="MSS38577.1"/>
    <property type="molecule type" value="Genomic_DNA"/>
</dbReference>
<dbReference type="CDD" id="cd03225">
    <property type="entry name" value="ABC_cobalt_CbiO_domain1"/>
    <property type="match status" value="1"/>
</dbReference>
<sequence length="271" mass="30323">MALVEVKNISFQYPNGYLAVDGVSFSIEAGENIAIVGQNGAGKTTTVKLLNGLMKPCKGDVLINGESTQKYTTAQMSRKVGYVFQNPDDQIFNSTVYKEIEYGLKKMKIDKKESERRIKDAAELTGMDKYLDMNPYDLPLSIRKFVTIASVIASNCDVMIFDEPTAGQDLEGLERLSWLNRILVERGKAIVTITHDMEFVADNYERIIVMCQKKVLADGRTQDVLFRKDIMEKARLKQPALARIAAAIGMKNSTLNVKRVAEYIQCSGRNS</sequence>
<dbReference type="Pfam" id="PF00005">
    <property type="entry name" value="ABC_tran"/>
    <property type="match status" value="1"/>
</dbReference>
<dbReference type="PANTHER" id="PTHR43553">
    <property type="entry name" value="HEAVY METAL TRANSPORTER"/>
    <property type="match status" value="1"/>
</dbReference>
<evidence type="ECO:0000256" key="8">
    <source>
        <dbReference type="ARBA" id="ARBA00023136"/>
    </source>
</evidence>
<dbReference type="RefSeq" id="WP_154473961.1">
    <property type="nucleotide sequence ID" value="NZ_VUMD01000029.1"/>
</dbReference>
<comment type="similarity">
    <text evidence="2">Belongs to the ABC transporter superfamily.</text>
</comment>
<feature type="domain" description="ABC transporter" evidence="9">
    <location>
        <begin position="4"/>
        <end position="237"/>
    </location>
</feature>
<evidence type="ECO:0000256" key="3">
    <source>
        <dbReference type="ARBA" id="ARBA00022448"/>
    </source>
</evidence>
<dbReference type="GO" id="GO:0043190">
    <property type="term" value="C:ATP-binding cassette (ABC) transporter complex"/>
    <property type="evidence" value="ECO:0007669"/>
    <property type="project" value="TreeGrafter"/>
</dbReference>
<evidence type="ECO:0000256" key="2">
    <source>
        <dbReference type="ARBA" id="ARBA00005417"/>
    </source>
</evidence>
<dbReference type="PROSITE" id="PS50893">
    <property type="entry name" value="ABC_TRANSPORTER_2"/>
    <property type="match status" value="1"/>
</dbReference>
<dbReference type="InterPro" id="IPR003439">
    <property type="entry name" value="ABC_transporter-like_ATP-bd"/>
</dbReference>
<evidence type="ECO:0000313" key="10">
    <source>
        <dbReference type="EMBL" id="MSS38577.1"/>
    </source>
</evidence>
<keyword evidence="7" id="KW-1278">Translocase</keyword>
<dbReference type="GO" id="GO:0005524">
    <property type="term" value="F:ATP binding"/>
    <property type="evidence" value="ECO:0007669"/>
    <property type="project" value="UniProtKB-KW"/>
</dbReference>
<reference evidence="10 11" key="1">
    <citation type="submission" date="2019-08" db="EMBL/GenBank/DDBJ databases">
        <title>In-depth cultivation of the pig gut microbiome towards novel bacterial diversity and tailored functional studies.</title>
        <authorList>
            <person name="Wylensek D."/>
            <person name="Hitch T.C.A."/>
            <person name="Clavel T."/>
        </authorList>
    </citation>
    <scope>NUCLEOTIDE SEQUENCE [LARGE SCALE GENOMIC DNA]</scope>
    <source>
        <strain evidence="10 11">WCA-389-WT-23D1</strain>
    </source>
</reference>
<dbReference type="AlphaFoldDB" id="A0A7X2NPF0"/>
<keyword evidence="8" id="KW-0472">Membrane</keyword>
<dbReference type="InterPro" id="IPR027417">
    <property type="entry name" value="P-loop_NTPase"/>
</dbReference>
<dbReference type="GO" id="GO:0042626">
    <property type="term" value="F:ATPase-coupled transmembrane transporter activity"/>
    <property type="evidence" value="ECO:0007669"/>
    <property type="project" value="TreeGrafter"/>
</dbReference>
<organism evidence="10 11">
    <name type="scientific">Clostridium porci</name>
    <dbReference type="NCBI Taxonomy" id="2605778"/>
    <lineage>
        <taxon>Bacteria</taxon>
        <taxon>Bacillati</taxon>
        <taxon>Bacillota</taxon>
        <taxon>Clostridia</taxon>
        <taxon>Eubacteriales</taxon>
        <taxon>Clostridiaceae</taxon>
        <taxon>Clostridium</taxon>
    </lineage>
</organism>
<evidence type="ECO:0000256" key="4">
    <source>
        <dbReference type="ARBA" id="ARBA00022475"/>
    </source>
</evidence>
<evidence type="ECO:0000313" key="11">
    <source>
        <dbReference type="Proteomes" id="UP000429958"/>
    </source>
</evidence>
<dbReference type="PANTHER" id="PTHR43553:SF24">
    <property type="entry name" value="ENERGY-COUPLING FACTOR TRANSPORTER ATP-BINDING PROTEIN ECFA1"/>
    <property type="match status" value="1"/>
</dbReference>
<dbReference type="InterPro" id="IPR050095">
    <property type="entry name" value="ECF_ABC_transporter_ATP-bd"/>
</dbReference>
<accession>A0A7X2NPF0</accession>
<dbReference type="GO" id="GO:0016887">
    <property type="term" value="F:ATP hydrolysis activity"/>
    <property type="evidence" value="ECO:0007669"/>
    <property type="project" value="InterPro"/>
</dbReference>
<keyword evidence="6 10" id="KW-0067">ATP-binding</keyword>
<keyword evidence="4" id="KW-1003">Cell membrane</keyword>
<protein>
    <submittedName>
        <fullName evidence="10">ABC transporter ATP-binding protein</fullName>
    </submittedName>
</protein>
<evidence type="ECO:0000256" key="5">
    <source>
        <dbReference type="ARBA" id="ARBA00022741"/>
    </source>
</evidence>
<evidence type="ECO:0000259" key="9">
    <source>
        <dbReference type="PROSITE" id="PS50893"/>
    </source>
</evidence>
<evidence type="ECO:0000256" key="1">
    <source>
        <dbReference type="ARBA" id="ARBA00004202"/>
    </source>
</evidence>
<dbReference type="Gene3D" id="3.40.50.300">
    <property type="entry name" value="P-loop containing nucleotide triphosphate hydrolases"/>
    <property type="match status" value="1"/>
</dbReference>
<dbReference type="FunFam" id="3.40.50.300:FF:000224">
    <property type="entry name" value="Energy-coupling factor transporter ATP-binding protein EcfA"/>
    <property type="match status" value="1"/>
</dbReference>
<name>A0A7X2NPF0_9CLOT</name>
<comment type="caution">
    <text evidence="10">The sequence shown here is derived from an EMBL/GenBank/DDBJ whole genome shotgun (WGS) entry which is preliminary data.</text>
</comment>
<keyword evidence="3" id="KW-0813">Transport</keyword>
<evidence type="ECO:0000256" key="7">
    <source>
        <dbReference type="ARBA" id="ARBA00022967"/>
    </source>
</evidence>
<proteinExistence type="inferred from homology"/>
<dbReference type="Proteomes" id="UP000429958">
    <property type="component" value="Unassembled WGS sequence"/>
</dbReference>
<gene>
    <name evidence="10" type="ORF">FYJ39_19205</name>
</gene>
<dbReference type="SMART" id="SM00382">
    <property type="entry name" value="AAA"/>
    <property type="match status" value="1"/>
</dbReference>
<dbReference type="SUPFAM" id="SSF52540">
    <property type="entry name" value="P-loop containing nucleoside triphosphate hydrolases"/>
    <property type="match status" value="1"/>
</dbReference>
<dbReference type="InterPro" id="IPR015856">
    <property type="entry name" value="ABC_transpr_CbiO/EcfA_su"/>
</dbReference>
<keyword evidence="11" id="KW-1185">Reference proteome</keyword>
<comment type="subcellular location">
    <subcellularLocation>
        <location evidence="1">Cell membrane</location>
        <topology evidence="1">Peripheral membrane protein</topology>
    </subcellularLocation>
</comment>
<keyword evidence="5" id="KW-0547">Nucleotide-binding</keyword>
<dbReference type="InterPro" id="IPR003593">
    <property type="entry name" value="AAA+_ATPase"/>
</dbReference>
<evidence type="ECO:0000256" key="6">
    <source>
        <dbReference type="ARBA" id="ARBA00022840"/>
    </source>
</evidence>